<comment type="caution">
    <text evidence="1">The sequence shown here is derived from an EMBL/GenBank/DDBJ whole genome shotgun (WGS) entry which is preliminary data.</text>
</comment>
<dbReference type="EMBL" id="JAEHOD010000026">
    <property type="protein sequence ID" value="KAG2446498.1"/>
    <property type="molecule type" value="Genomic_DNA"/>
</dbReference>
<accession>A0A836B3P5</accession>
<name>A0A836B3P5_9CHLO</name>
<reference evidence="1" key="1">
    <citation type="journal article" date="2020" name="bioRxiv">
        <title>Comparative genomics of Chlamydomonas.</title>
        <authorList>
            <person name="Craig R.J."/>
            <person name="Hasan A.R."/>
            <person name="Ness R.W."/>
            <person name="Keightley P.D."/>
        </authorList>
    </citation>
    <scope>NUCLEOTIDE SEQUENCE</scope>
    <source>
        <strain evidence="1">CCAP 11/173</strain>
    </source>
</reference>
<keyword evidence="2" id="KW-1185">Reference proteome</keyword>
<evidence type="ECO:0000313" key="1">
    <source>
        <dbReference type="EMBL" id="KAG2446498.1"/>
    </source>
</evidence>
<dbReference type="AlphaFoldDB" id="A0A836B3P5"/>
<organism evidence="1 2">
    <name type="scientific">Chlamydomonas schloesseri</name>
    <dbReference type="NCBI Taxonomy" id="2026947"/>
    <lineage>
        <taxon>Eukaryota</taxon>
        <taxon>Viridiplantae</taxon>
        <taxon>Chlorophyta</taxon>
        <taxon>core chlorophytes</taxon>
        <taxon>Chlorophyceae</taxon>
        <taxon>CS clade</taxon>
        <taxon>Chlamydomonadales</taxon>
        <taxon>Chlamydomonadaceae</taxon>
        <taxon>Chlamydomonas</taxon>
    </lineage>
</organism>
<dbReference type="Proteomes" id="UP000613740">
    <property type="component" value="Unassembled WGS sequence"/>
</dbReference>
<proteinExistence type="predicted"/>
<gene>
    <name evidence="1" type="ORF">HYH02_008489</name>
</gene>
<sequence length="108" mass="11095">MAALVQQAREQLGQALGVACGGRGGDGSVASLRHRGFMAAALNAEHVAGRLGGALEGAGVNNNRTRVEVLLRNASFMRLGLATCELRLRACSAYAAACRCGLVWAVGV</sequence>
<evidence type="ECO:0000313" key="2">
    <source>
        <dbReference type="Proteomes" id="UP000613740"/>
    </source>
</evidence>
<protein>
    <submittedName>
        <fullName evidence="1">Uncharacterized protein</fullName>
    </submittedName>
</protein>